<gene>
    <name evidence="1" type="ORF">AZO1586I_4</name>
</gene>
<dbReference type="Proteomes" id="UP000626656">
    <property type="component" value="Unassembled WGS sequence"/>
</dbReference>
<reference evidence="1 2" key="1">
    <citation type="submission" date="2020-05" db="EMBL/GenBank/DDBJ databases">
        <authorList>
            <person name="Petersen J."/>
            <person name="Sayavedra L."/>
        </authorList>
    </citation>
    <scope>NUCLEOTIDE SEQUENCE [LARGE SCALE GENOMIC DNA]</scope>
    <source>
        <strain evidence="1">B azoricus SOX ET2 1586I</strain>
    </source>
</reference>
<feature type="non-terminal residue" evidence="1">
    <location>
        <position position="60"/>
    </location>
</feature>
<dbReference type="InterPro" id="IPR058240">
    <property type="entry name" value="rSAM_sf"/>
</dbReference>
<dbReference type="EMBL" id="CAHJWF010000002">
    <property type="protein sequence ID" value="CAB5496273.1"/>
    <property type="molecule type" value="Genomic_DNA"/>
</dbReference>
<name>A0ABM8M4Q8_9GAMM</name>
<evidence type="ECO:0000313" key="2">
    <source>
        <dbReference type="Proteomes" id="UP000626656"/>
    </source>
</evidence>
<organism evidence="1 2">
    <name type="scientific">Bathymodiolus thermophilus thioautotrophic gill symbiont</name>
    <dbReference type="NCBI Taxonomy" id="2360"/>
    <lineage>
        <taxon>Bacteria</taxon>
        <taxon>Pseudomonadati</taxon>
        <taxon>Pseudomonadota</taxon>
        <taxon>Gammaproteobacteria</taxon>
        <taxon>sulfur-oxidizing symbionts</taxon>
    </lineage>
</organism>
<sequence length="60" mass="6778">MQYSGFNLHIRLTTACNADCHYCSCESDVASDRMPIDDLQKSLTFALDKFLTRKSPAAYL</sequence>
<evidence type="ECO:0000313" key="1">
    <source>
        <dbReference type="EMBL" id="CAB5496273.1"/>
    </source>
</evidence>
<keyword evidence="2" id="KW-1185">Reference proteome</keyword>
<evidence type="ECO:0008006" key="3">
    <source>
        <dbReference type="Google" id="ProtNLM"/>
    </source>
</evidence>
<dbReference type="Gene3D" id="3.20.20.70">
    <property type="entry name" value="Aldolase class I"/>
    <property type="match status" value="1"/>
</dbReference>
<comment type="caution">
    <text evidence="1">The sequence shown here is derived from an EMBL/GenBank/DDBJ whole genome shotgun (WGS) entry which is preliminary data.</text>
</comment>
<accession>A0ABM8M4Q8</accession>
<proteinExistence type="predicted"/>
<protein>
    <recommendedName>
        <fullName evidence="3">Radical SAM protein</fullName>
    </recommendedName>
</protein>
<dbReference type="InterPro" id="IPR013785">
    <property type="entry name" value="Aldolase_TIM"/>
</dbReference>
<dbReference type="SUPFAM" id="SSF102114">
    <property type="entry name" value="Radical SAM enzymes"/>
    <property type="match status" value="1"/>
</dbReference>